<keyword evidence="2" id="KW-1185">Reference proteome</keyword>
<dbReference type="Proteomes" id="UP001500426">
    <property type="component" value="Unassembled WGS sequence"/>
</dbReference>
<comment type="caution">
    <text evidence="1">The sequence shown here is derived from an EMBL/GenBank/DDBJ whole genome shotgun (WGS) entry which is preliminary data.</text>
</comment>
<gene>
    <name evidence="1" type="ORF">GCM10022388_19040</name>
</gene>
<organism evidence="1 2">
    <name type="scientific">Flavobacterium chungnamense</name>
    <dbReference type="NCBI Taxonomy" id="706182"/>
    <lineage>
        <taxon>Bacteria</taxon>
        <taxon>Pseudomonadati</taxon>
        <taxon>Bacteroidota</taxon>
        <taxon>Flavobacteriia</taxon>
        <taxon>Flavobacteriales</taxon>
        <taxon>Flavobacteriaceae</taxon>
        <taxon>Flavobacterium</taxon>
    </lineage>
</organism>
<accession>A0ABP7UUD7</accession>
<evidence type="ECO:0000313" key="1">
    <source>
        <dbReference type="EMBL" id="GAA4052949.1"/>
    </source>
</evidence>
<proteinExistence type="predicted"/>
<reference evidence="2" key="1">
    <citation type="journal article" date="2019" name="Int. J. Syst. Evol. Microbiol.">
        <title>The Global Catalogue of Microorganisms (GCM) 10K type strain sequencing project: providing services to taxonomists for standard genome sequencing and annotation.</title>
        <authorList>
            <consortium name="The Broad Institute Genomics Platform"/>
            <consortium name="The Broad Institute Genome Sequencing Center for Infectious Disease"/>
            <person name="Wu L."/>
            <person name="Ma J."/>
        </authorList>
    </citation>
    <scope>NUCLEOTIDE SEQUENCE [LARGE SCALE GENOMIC DNA]</scope>
    <source>
        <strain evidence="2">JCM 17068</strain>
    </source>
</reference>
<dbReference type="EMBL" id="BAABCS010000018">
    <property type="protein sequence ID" value="GAA4052949.1"/>
    <property type="molecule type" value="Genomic_DNA"/>
</dbReference>
<sequence>MLGFLIIIIYYLFMNKNAIIPASNTEVLQSLDQLNKGNRKPATQLVFDPSTGEFVIAKTSDNLPADATTINSIAQDGFANKAK</sequence>
<evidence type="ECO:0000313" key="2">
    <source>
        <dbReference type="Proteomes" id="UP001500426"/>
    </source>
</evidence>
<name>A0ABP7UUD7_9FLAO</name>
<protein>
    <submittedName>
        <fullName evidence="1">Uncharacterized protein</fullName>
    </submittedName>
</protein>